<dbReference type="AlphaFoldDB" id="A0A917S9C1"/>
<protein>
    <submittedName>
        <fullName evidence="2">Imidazolonepropionase</fullName>
    </submittedName>
</protein>
<evidence type="ECO:0000313" key="2">
    <source>
        <dbReference type="EMBL" id="GGL65222.1"/>
    </source>
</evidence>
<dbReference type="SUPFAM" id="SSF51556">
    <property type="entry name" value="Metallo-dependent hydrolases"/>
    <property type="match status" value="1"/>
</dbReference>
<dbReference type="Proteomes" id="UP000613840">
    <property type="component" value="Unassembled WGS sequence"/>
</dbReference>
<feature type="domain" description="Amidohydrolase-related" evidence="1">
    <location>
        <begin position="1"/>
        <end position="329"/>
    </location>
</feature>
<evidence type="ECO:0000259" key="1">
    <source>
        <dbReference type="Pfam" id="PF01979"/>
    </source>
</evidence>
<dbReference type="InterPro" id="IPR051781">
    <property type="entry name" value="Metallo-dep_Hydrolase"/>
</dbReference>
<dbReference type="InterPro" id="IPR011059">
    <property type="entry name" value="Metal-dep_hydrolase_composite"/>
</dbReference>
<reference evidence="2" key="1">
    <citation type="journal article" date="2014" name="Int. J. Syst. Evol. Microbiol.">
        <title>Complete genome sequence of Corynebacterium casei LMG S-19264T (=DSM 44701T), isolated from a smear-ripened cheese.</title>
        <authorList>
            <consortium name="US DOE Joint Genome Institute (JGI-PGF)"/>
            <person name="Walter F."/>
            <person name="Albersmeier A."/>
            <person name="Kalinowski J."/>
            <person name="Ruckert C."/>
        </authorList>
    </citation>
    <scope>NUCLEOTIDE SEQUENCE</scope>
    <source>
        <strain evidence="2">CGMCC 4.7306</strain>
    </source>
</reference>
<dbReference type="GO" id="GO:0016810">
    <property type="term" value="F:hydrolase activity, acting on carbon-nitrogen (but not peptide) bonds"/>
    <property type="evidence" value="ECO:0007669"/>
    <property type="project" value="InterPro"/>
</dbReference>
<dbReference type="PANTHER" id="PTHR43135">
    <property type="entry name" value="ALPHA-D-RIBOSE 1-METHYLPHOSPHONATE 5-TRIPHOSPHATE DIPHOSPHATASE"/>
    <property type="match status" value="1"/>
</dbReference>
<dbReference type="Gene3D" id="3.30.110.90">
    <property type="entry name" value="Amidohydrolase"/>
    <property type="match status" value="1"/>
</dbReference>
<dbReference type="Gene3D" id="3.40.50.10910">
    <property type="entry name" value="Amidohydrolase"/>
    <property type="match status" value="1"/>
</dbReference>
<organism evidence="2 3">
    <name type="scientific">Microlunatus endophyticus</name>
    <dbReference type="NCBI Taxonomy" id="1716077"/>
    <lineage>
        <taxon>Bacteria</taxon>
        <taxon>Bacillati</taxon>
        <taxon>Actinomycetota</taxon>
        <taxon>Actinomycetes</taxon>
        <taxon>Propionibacteriales</taxon>
        <taxon>Propionibacteriaceae</taxon>
        <taxon>Microlunatus</taxon>
    </lineage>
</organism>
<dbReference type="Pfam" id="PF01979">
    <property type="entry name" value="Amidohydro_1"/>
    <property type="match status" value="1"/>
</dbReference>
<dbReference type="InterPro" id="IPR032466">
    <property type="entry name" value="Metal_Hydrolase"/>
</dbReference>
<gene>
    <name evidence="2" type="ORF">GCM10011575_24470</name>
</gene>
<dbReference type="Gene3D" id="2.30.40.10">
    <property type="entry name" value="Urease, subunit C, domain 1"/>
    <property type="match status" value="1"/>
</dbReference>
<accession>A0A917S9C1</accession>
<dbReference type="PANTHER" id="PTHR43135:SF3">
    <property type="entry name" value="ALPHA-D-RIBOSE 1-METHYLPHOSPHONATE 5-TRIPHOSPHATE DIPHOSPHATASE"/>
    <property type="match status" value="1"/>
</dbReference>
<name>A0A917S9C1_9ACTN</name>
<reference evidence="2" key="2">
    <citation type="submission" date="2020-09" db="EMBL/GenBank/DDBJ databases">
        <authorList>
            <person name="Sun Q."/>
            <person name="Zhou Y."/>
        </authorList>
    </citation>
    <scope>NUCLEOTIDE SEQUENCE</scope>
    <source>
        <strain evidence="2">CGMCC 4.7306</strain>
    </source>
</reference>
<sequence>MIDGHTHTPPDPVIAEQQLAQALAFGLTTVICLQTNPDTARAMKRRAADGSDIADLRSAGRLVTVAGGHPTHLSPGPYPVLHGPEDVPGFIADHIAAGMDQVKIVIEDGSPFNRPMPSVPPELSAAATAEAHRHGLLVVCHVSSEAGALQALDAGVDGLAHQYQDVPQTPEIARRIAESGTFVCMTLQVVRDQAMAVDAAADPRVAPFVEHWFLNSLATGLVKHEPSLAHTQNIRGAVAVLRDAGVRIIAGTDSPLPGTTHGVSLHLELRHLVRGGLTPVAALTAATSAAADVYRLPDRGRIAPGMHADLLLVDGDPTTDINATLDIRQIWRGGEAFDRQRHQAAVAERTKAAQSATDA</sequence>
<keyword evidence="3" id="KW-1185">Reference proteome</keyword>
<dbReference type="Gene3D" id="1.20.58.520">
    <property type="entry name" value="Amidohydrolase"/>
    <property type="match status" value="1"/>
</dbReference>
<dbReference type="EMBL" id="BMMZ01000005">
    <property type="protein sequence ID" value="GGL65222.1"/>
    <property type="molecule type" value="Genomic_DNA"/>
</dbReference>
<proteinExistence type="predicted"/>
<evidence type="ECO:0000313" key="3">
    <source>
        <dbReference type="Proteomes" id="UP000613840"/>
    </source>
</evidence>
<dbReference type="InterPro" id="IPR006680">
    <property type="entry name" value="Amidohydro-rel"/>
</dbReference>
<comment type="caution">
    <text evidence="2">The sequence shown here is derived from an EMBL/GenBank/DDBJ whole genome shotgun (WGS) entry which is preliminary data.</text>
</comment>